<reference evidence="6" key="2">
    <citation type="submission" date="2021-09" db="EMBL/GenBank/DDBJ databases">
        <authorList>
            <person name="Gilroy R."/>
        </authorList>
    </citation>
    <scope>NUCLEOTIDE SEQUENCE</scope>
    <source>
        <strain evidence="6">1277</strain>
    </source>
</reference>
<feature type="domain" description="NlpC/P60" evidence="5">
    <location>
        <begin position="464"/>
        <end position="586"/>
    </location>
</feature>
<dbReference type="EMBL" id="DYUB01000098">
    <property type="protein sequence ID" value="HJG96041.1"/>
    <property type="molecule type" value="Genomic_DNA"/>
</dbReference>
<dbReference type="PANTHER" id="PTHR47053:SF1">
    <property type="entry name" value="MUREIN DD-ENDOPEPTIDASE MEPH-RELATED"/>
    <property type="match status" value="1"/>
</dbReference>
<evidence type="ECO:0000256" key="1">
    <source>
        <dbReference type="ARBA" id="ARBA00007074"/>
    </source>
</evidence>
<dbReference type="AlphaFoldDB" id="A0A921SYY5"/>
<dbReference type="GO" id="GO:0008234">
    <property type="term" value="F:cysteine-type peptidase activity"/>
    <property type="evidence" value="ECO:0007669"/>
    <property type="project" value="UniProtKB-KW"/>
</dbReference>
<dbReference type="InterPro" id="IPR051202">
    <property type="entry name" value="Peptidase_C40"/>
</dbReference>
<evidence type="ECO:0000259" key="5">
    <source>
        <dbReference type="PROSITE" id="PS51935"/>
    </source>
</evidence>
<evidence type="ECO:0000256" key="4">
    <source>
        <dbReference type="ARBA" id="ARBA00022807"/>
    </source>
</evidence>
<dbReference type="InterPro" id="IPR000064">
    <property type="entry name" value="NLP_P60_dom"/>
</dbReference>
<dbReference type="SUPFAM" id="SSF69279">
    <property type="entry name" value="Phage tail proteins"/>
    <property type="match status" value="1"/>
</dbReference>
<dbReference type="InterPro" id="IPR056937">
    <property type="entry name" value="YqbQ/XkdQ"/>
</dbReference>
<dbReference type="Proteomes" id="UP000776700">
    <property type="component" value="Unassembled WGS sequence"/>
</dbReference>
<dbReference type="SUPFAM" id="SSF54001">
    <property type="entry name" value="Cysteine proteinases"/>
    <property type="match status" value="1"/>
</dbReference>
<protein>
    <submittedName>
        <fullName evidence="6">NlpC/P60 family protein</fullName>
    </submittedName>
</protein>
<dbReference type="PANTHER" id="PTHR47053">
    <property type="entry name" value="MUREIN DD-ENDOPEPTIDASE MEPH-RELATED"/>
    <property type="match status" value="1"/>
</dbReference>
<keyword evidence="3" id="KW-0378">Hydrolase</keyword>
<dbReference type="Pfam" id="PF00877">
    <property type="entry name" value="NLPC_P60"/>
    <property type="match status" value="1"/>
</dbReference>
<dbReference type="InterPro" id="IPR059180">
    <property type="entry name" value="3D_YorM"/>
</dbReference>
<evidence type="ECO:0000256" key="3">
    <source>
        <dbReference type="ARBA" id="ARBA00022801"/>
    </source>
</evidence>
<evidence type="ECO:0000313" key="7">
    <source>
        <dbReference type="Proteomes" id="UP000776700"/>
    </source>
</evidence>
<comment type="similarity">
    <text evidence="1">Belongs to the peptidase C40 family.</text>
</comment>
<keyword evidence="4" id="KW-0788">Thiol protease</keyword>
<accession>A0A921SYY5</accession>
<dbReference type="Gene3D" id="3.90.1720.10">
    <property type="entry name" value="endopeptidase domain like (from Nostoc punctiforme)"/>
    <property type="match status" value="1"/>
</dbReference>
<organism evidence="6 7">
    <name type="scientific">Romboutsia timonensis</name>
    <dbReference type="NCBI Taxonomy" id="1776391"/>
    <lineage>
        <taxon>Bacteria</taxon>
        <taxon>Bacillati</taxon>
        <taxon>Bacillota</taxon>
        <taxon>Clostridia</taxon>
        <taxon>Peptostreptococcales</taxon>
        <taxon>Peptostreptococcaceae</taxon>
        <taxon>Romboutsia</taxon>
    </lineage>
</organism>
<reference evidence="6" key="1">
    <citation type="journal article" date="2021" name="PeerJ">
        <title>Extensive microbial diversity within the chicken gut microbiome revealed by metagenomics and culture.</title>
        <authorList>
            <person name="Gilroy R."/>
            <person name="Ravi A."/>
            <person name="Getino M."/>
            <person name="Pursley I."/>
            <person name="Horton D.L."/>
            <person name="Alikhan N.F."/>
            <person name="Baker D."/>
            <person name="Gharbi K."/>
            <person name="Hall N."/>
            <person name="Watson M."/>
            <person name="Adriaenssens E.M."/>
            <person name="Foster-Nyarko E."/>
            <person name="Jarju S."/>
            <person name="Secka A."/>
            <person name="Antonio M."/>
            <person name="Oren A."/>
            <person name="Chaudhuri R.R."/>
            <person name="La Ragione R."/>
            <person name="Hildebrand F."/>
            <person name="Pallen M.J."/>
        </authorList>
    </citation>
    <scope>NUCLEOTIDE SEQUENCE</scope>
    <source>
        <strain evidence="6">1277</strain>
    </source>
</reference>
<sequence length="586" mass="65216">MSSINTVTTKMIVKNRSGDLLDISELVSSVTIQGDYTQGARRLDCSYMASSLDSAVPVAQIQEYNSIYFYQDNKVIFMGTIYEISKDSSNNLITFYAYDNGVVTLKNKATYNFNNVSVTEIINTIIKKYSIPCESFIKSDLKIDKIFFNQSLYDIIMSVYTILAKSTGKKYMLEWTTEGKMRIVEKGKIVLDFGFNENENLINSSYTINIDNVVNKVVIVDENYNYVKEVKDNESIKLYNVFKEYIKQGENEDATEEAKSKLKGAEKKCTLSGFGDYTCITGRAVKVKDSYTGLIGLFYIDADTHTWENGVYNIDLELNFQNIMNEVDKSETETEETSNGSNVSVSGGKEVNAEFTAYYPANDTMQGGFYDAMGNRLDPSKLTCACPKEVPFNTKIQVKGTGTSRDNLVYTCTDRGGAIKVVNGVYKIDLLMSTKAEAYAFGRRKGKALIGVTVSSSGTSSSGTGIGAKLVEEAKKHLGKKYVWGATGPNTFDCSGLTQYCHKKLGINIPRTSLEQSKSGKLVSKSNLQVGDLIFWKTTSAPVGHVGMYIGNNQFIHAPNSRSVVKIDNLNNSYYANKYVNARRYW</sequence>
<proteinExistence type="inferred from homology"/>
<evidence type="ECO:0000313" key="6">
    <source>
        <dbReference type="EMBL" id="HJG96041.1"/>
    </source>
</evidence>
<dbReference type="InterPro" id="IPR038765">
    <property type="entry name" value="Papain-like_cys_pep_sf"/>
</dbReference>
<comment type="caution">
    <text evidence="6">The sequence shown here is derived from an EMBL/GenBank/DDBJ whole genome shotgun (WGS) entry which is preliminary data.</text>
</comment>
<evidence type="ECO:0000256" key="2">
    <source>
        <dbReference type="ARBA" id="ARBA00022670"/>
    </source>
</evidence>
<name>A0A921SYY5_9FIRM</name>
<keyword evidence="2" id="KW-0645">Protease</keyword>
<dbReference type="Pfam" id="PF24032">
    <property type="entry name" value="YQBQ"/>
    <property type="match status" value="1"/>
</dbReference>
<dbReference type="CDD" id="cd14667">
    <property type="entry name" value="3D_containing_proteins"/>
    <property type="match status" value="1"/>
</dbReference>
<dbReference type="GO" id="GO:0006508">
    <property type="term" value="P:proteolysis"/>
    <property type="evidence" value="ECO:0007669"/>
    <property type="project" value="UniProtKB-KW"/>
</dbReference>
<dbReference type="PROSITE" id="PS51935">
    <property type="entry name" value="NLPC_P60"/>
    <property type="match status" value="1"/>
</dbReference>
<gene>
    <name evidence="6" type="ORF">K8V90_02940</name>
</gene>